<reference evidence="2" key="1">
    <citation type="submission" date="2016-11" db="UniProtKB">
        <authorList>
            <consortium name="WormBaseParasite"/>
        </authorList>
    </citation>
    <scope>IDENTIFICATION</scope>
</reference>
<sequence>MRTSNFINLNSYCRFNSGTFLIVRNSGLQQSVGLLQGNQMSAMIKLGFFFIFISSQNHDFIKASLFDFATFSKSIIHYSFHFQQKTE</sequence>
<dbReference type="Proteomes" id="UP000095283">
    <property type="component" value="Unplaced"/>
</dbReference>
<evidence type="ECO:0000313" key="2">
    <source>
        <dbReference type="WBParaSite" id="Hba_11394"/>
    </source>
</evidence>
<organism evidence="1 2">
    <name type="scientific">Heterorhabditis bacteriophora</name>
    <name type="common">Entomopathogenic nematode worm</name>
    <dbReference type="NCBI Taxonomy" id="37862"/>
    <lineage>
        <taxon>Eukaryota</taxon>
        <taxon>Metazoa</taxon>
        <taxon>Ecdysozoa</taxon>
        <taxon>Nematoda</taxon>
        <taxon>Chromadorea</taxon>
        <taxon>Rhabditida</taxon>
        <taxon>Rhabditina</taxon>
        <taxon>Rhabditomorpha</taxon>
        <taxon>Strongyloidea</taxon>
        <taxon>Heterorhabditidae</taxon>
        <taxon>Heterorhabditis</taxon>
    </lineage>
</organism>
<name>A0A1I7X1W8_HETBA</name>
<keyword evidence="1" id="KW-1185">Reference proteome</keyword>
<dbReference type="AlphaFoldDB" id="A0A1I7X1W8"/>
<dbReference type="WBParaSite" id="Hba_11394">
    <property type="protein sequence ID" value="Hba_11394"/>
    <property type="gene ID" value="Hba_11394"/>
</dbReference>
<proteinExistence type="predicted"/>
<accession>A0A1I7X1W8</accession>
<evidence type="ECO:0000313" key="1">
    <source>
        <dbReference type="Proteomes" id="UP000095283"/>
    </source>
</evidence>
<protein>
    <submittedName>
        <fullName evidence="2">Uncharacterized protein</fullName>
    </submittedName>
</protein>